<evidence type="ECO:0000313" key="4">
    <source>
        <dbReference type="EMBL" id="CAD1846070.1"/>
    </source>
</evidence>
<protein>
    <submittedName>
        <fullName evidence="4">Uncharacterized protein</fullName>
    </submittedName>
</protein>
<dbReference type="SUPFAM" id="SSF52047">
    <property type="entry name" value="RNI-like"/>
    <property type="match status" value="1"/>
</dbReference>
<evidence type="ECO:0000259" key="3">
    <source>
        <dbReference type="Pfam" id="PF24758"/>
    </source>
</evidence>
<dbReference type="PANTHER" id="PTHR32141">
    <property type="match status" value="1"/>
</dbReference>
<dbReference type="InterPro" id="IPR032675">
    <property type="entry name" value="LRR_dom_sf"/>
</dbReference>
<feature type="domain" description="F-box/LRR-repeat protein 15/At3g58940/PEG3-like LRR" evidence="3">
    <location>
        <begin position="128"/>
        <end position="206"/>
    </location>
</feature>
<feature type="region of interest" description="Disordered" evidence="1">
    <location>
        <begin position="1"/>
        <end position="86"/>
    </location>
</feature>
<dbReference type="PANTHER" id="PTHR32141:SF160">
    <property type="entry name" value="F-BOX DOMAIN-CONTAINING PROTEIN"/>
    <property type="match status" value="1"/>
</dbReference>
<feature type="compositionally biased region" description="Low complexity" evidence="1">
    <location>
        <begin position="61"/>
        <end position="77"/>
    </location>
</feature>
<evidence type="ECO:0000259" key="2">
    <source>
        <dbReference type="Pfam" id="PF08387"/>
    </source>
</evidence>
<feature type="domain" description="F-box/LRR-repeat protein 15/At3g58940/PEG3-like LRR" evidence="3">
    <location>
        <begin position="210"/>
        <end position="255"/>
    </location>
</feature>
<accession>A0A6V7QS83</accession>
<dbReference type="InterPro" id="IPR006566">
    <property type="entry name" value="FBD"/>
</dbReference>
<feature type="compositionally biased region" description="Polar residues" evidence="1">
    <location>
        <begin position="17"/>
        <end position="38"/>
    </location>
</feature>
<proteinExistence type="predicted"/>
<dbReference type="Gene3D" id="3.80.10.10">
    <property type="entry name" value="Ribonuclease Inhibitor"/>
    <property type="match status" value="1"/>
</dbReference>
<reference evidence="4" key="1">
    <citation type="submission" date="2020-07" db="EMBL/GenBank/DDBJ databases">
        <authorList>
            <person name="Lin J."/>
        </authorList>
    </citation>
    <scope>NUCLEOTIDE SEQUENCE</scope>
</reference>
<dbReference type="EMBL" id="CAJEUB010000011">
    <property type="protein sequence ID" value="CAD1846070.1"/>
    <property type="molecule type" value="Genomic_DNA"/>
</dbReference>
<dbReference type="Pfam" id="PF24758">
    <property type="entry name" value="LRR_At5g56370"/>
    <property type="match status" value="2"/>
</dbReference>
<dbReference type="InterPro" id="IPR055302">
    <property type="entry name" value="F-box_dom-containing"/>
</dbReference>
<evidence type="ECO:0000256" key="1">
    <source>
        <dbReference type="SAM" id="MobiDB-lite"/>
    </source>
</evidence>
<sequence>MAEEEEIVTKKRRTDAGPSSRQTASANSLTASFPSLSVTCRPKKPREPASSPRAGVISGARPLSTSTTPPSGTPRSSRAADSAGPVDRWSCDENWRVQTITSILASHRGCVHHFRIAHTRFRGRKSLVDGWLRILARKSVQEIVLHFPDPSPFNEREIPASLLACESLTTLHLMNCLFPYTTRASLNLTNLRDLILDDVEATEDAISLDRTEVSLSTLVHSLKTFAIEVNFHCCEQTKMLAGLLRCLPRLETLQIVCGFANSANHEVSDYWESLDPIDCVDLQLKTVTFEMYGGLVGELNFARFLVTKARVLKVMKFESRTGCSKRWVRKQEKF</sequence>
<organism evidence="4">
    <name type="scientific">Ananas comosus var. bracteatus</name>
    <name type="common">red pineapple</name>
    <dbReference type="NCBI Taxonomy" id="296719"/>
    <lineage>
        <taxon>Eukaryota</taxon>
        <taxon>Viridiplantae</taxon>
        <taxon>Streptophyta</taxon>
        <taxon>Embryophyta</taxon>
        <taxon>Tracheophyta</taxon>
        <taxon>Spermatophyta</taxon>
        <taxon>Magnoliopsida</taxon>
        <taxon>Liliopsida</taxon>
        <taxon>Poales</taxon>
        <taxon>Bromeliaceae</taxon>
        <taxon>Bromelioideae</taxon>
        <taxon>Ananas</taxon>
    </lineage>
</organism>
<gene>
    <name evidence="4" type="ORF">CB5_LOCUS29281</name>
</gene>
<dbReference type="Pfam" id="PF08387">
    <property type="entry name" value="FBD"/>
    <property type="match status" value="1"/>
</dbReference>
<dbReference type="InterPro" id="IPR055411">
    <property type="entry name" value="LRR_FXL15/At3g58940/PEG3-like"/>
</dbReference>
<feature type="domain" description="FBD" evidence="2">
    <location>
        <begin position="274"/>
        <end position="317"/>
    </location>
</feature>
<dbReference type="AlphaFoldDB" id="A0A6V7QS83"/>
<name>A0A6V7QS83_ANACO</name>